<dbReference type="SUPFAM" id="SSF47384">
    <property type="entry name" value="Homodimeric domain of signal transducing histidine kinase"/>
    <property type="match status" value="1"/>
</dbReference>
<dbReference type="PANTHER" id="PTHR45339">
    <property type="entry name" value="HYBRID SIGNAL TRANSDUCTION HISTIDINE KINASE J"/>
    <property type="match status" value="1"/>
</dbReference>
<dbReference type="STRING" id="361077.A0A152A2G1"/>
<dbReference type="Gene3D" id="3.40.50.2300">
    <property type="match status" value="2"/>
</dbReference>
<dbReference type="SUPFAM" id="SSF52172">
    <property type="entry name" value="CheY-like"/>
    <property type="match status" value="2"/>
</dbReference>
<dbReference type="InterPro" id="IPR000014">
    <property type="entry name" value="PAS"/>
</dbReference>
<keyword evidence="7" id="KW-0418">Kinase</keyword>
<dbReference type="Pfam" id="PF13426">
    <property type="entry name" value="PAS_9"/>
    <property type="match status" value="1"/>
</dbReference>
<dbReference type="GO" id="GO:0000155">
    <property type="term" value="F:phosphorelay sensor kinase activity"/>
    <property type="evidence" value="ECO:0007669"/>
    <property type="project" value="InterPro"/>
</dbReference>
<reference evidence="7 8" key="1">
    <citation type="submission" date="2015-12" db="EMBL/GenBank/DDBJ databases">
        <title>Dictyostelia acquired genes for synthesis and detection of signals that induce cell-type specialization by lateral gene transfer from prokaryotes.</title>
        <authorList>
            <person name="Gloeckner G."/>
            <person name="Schaap P."/>
        </authorList>
    </citation>
    <scope>NUCLEOTIDE SEQUENCE [LARGE SCALE GENOMIC DNA]</scope>
    <source>
        <strain evidence="7 8">TK</strain>
    </source>
</reference>
<dbReference type="InterPro" id="IPR011006">
    <property type="entry name" value="CheY-like_superfamily"/>
</dbReference>
<accession>A0A152A2G1</accession>
<dbReference type="PROSITE" id="PS50109">
    <property type="entry name" value="HIS_KIN"/>
    <property type="match status" value="1"/>
</dbReference>
<dbReference type="OMA" id="MNSAKIN"/>
<dbReference type="CDD" id="cd17546">
    <property type="entry name" value="REC_hyHK_CKI1_RcsC-like"/>
    <property type="match status" value="1"/>
</dbReference>
<protein>
    <submittedName>
        <fullName evidence="7">Histidine kinase</fullName>
    </submittedName>
</protein>
<feature type="modified residue" description="4-aspartylphosphate" evidence="4">
    <location>
        <position position="941"/>
    </location>
</feature>
<organism evidence="7 8">
    <name type="scientific">Tieghemostelium lacteum</name>
    <name type="common">Slime mold</name>
    <name type="synonym">Dictyostelium lacteum</name>
    <dbReference type="NCBI Taxonomy" id="361077"/>
    <lineage>
        <taxon>Eukaryota</taxon>
        <taxon>Amoebozoa</taxon>
        <taxon>Evosea</taxon>
        <taxon>Eumycetozoa</taxon>
        <taxon>Dictyostelia</taxon>
        <taxon>Dictyosteliales</taxon>
        <taxon>Raperosteliaceae</taxon>
        <taxon>Tieghemostelium</taxon>
    </lineage>
</organism>
<evidence type="ECO:0000313" key="8">
    <source>
        <dbReference type="Proteomes" id="UP000076078"/>
    </source>
</evidence>
<dbReference type="SMART" id="SM00388">
    <property type="entry name" value="HisKA"/>
    <property type="match status" value="1"/>
</dbReference>
<dbReference type="InterPro" id="IPR001789">
    <property type="entry name" value="Sig_transdc_resp-reg_receiver"/>
</dbReference>
<dbReference type="InterPro" id="IPR035965">
    <property type="entry name" value="PAS-like_dom_sf"/>
</dbReference>
<dbReference type="InterPro" id="IPR003661">
    <property type="entry name" value="HisK_dim/P_dom"/>
</dbReference>
<dbReference type="InterPro" id="IPR036097">
    <property type="entry name" value="HisK_dim/P_sf"/>
</dbReference>
<dbReference type="Gene3D" id="3.30.450.20">
    <property type="entry name" value="PAS domain"/>
    <property type="match status" value="1"/>
</dbReference>
<dbReference type="Proteomes" id="UP000076078">
    <property type="component" value="Unassembled WGS sequence"/>
</dbReference>
<evidence type="ECO:0000313" key="7">
    <source>
        <dbReference type="EMBL" id="KYR00400.1"/>
    </source>
</evidence>
<keyword evidence="2" id="KW-0902">Two-component regulatory system</keyword>
<name>A0A152A2G1_TIELA</name>
<dbReference type="InterPro" id="IPR005467">
    <property type="entry name" value="His_kinase_dom"/>
</dbReference>
<dbReference type="Gene3D" id="1.10.287.130">
    <property type="match status" value="1"/>
</dbReference>
<dbReference type="InterPro" id="IPR036890">
    <property type="entry name" value="HATPase_C_sf"/>
</dbReference>
<evidence type="ECO:0000256" key="3">
    <source>
        <dbReference type="ARBA" id="ARBA00023224"/>
    </source>
</evidence>
<dbReference type="FunFam" id="3.30.565.10:FF:000010">
    <property type="entry name" value="Sensor histidine kinase RcsC"/>
    <property type="match status" value="1"/>
</dbReference>
<keyword evidence="3" id="KW-0807">Transducer</keyword>
<keyword evidence="7" id="KW-0808">Transferase</keyword>
<dbReference type="CDD" id="cd16922">
    <property type="entry name" value="HATPase_EvgS-ArcB-TorS-like"/>
    <property type="match status" value="1"/>
</dbReference>
<dbReference type="NCBIfam" id="TIGR00229">
    <property type="entry name" value="sensory_box"/>
    <property type="match status" value="1"/>
</dbReference>
<dbReference type="CDD" id="cd00130">
    <property type="entry name" value="PAS"/>
    <property type="match status" value="1"/>
</dbReference>
<dbReference type="OrthoDB" id="18419at2759"/>
<dbReference type="PROSITE" id="PS50110">
    <property type="entry name" value="RESPONSE_REGULATORY"/>
    <property type="match status" value="1"/>
</dbReference>
<dbReference type="InterPro" id="IPR004358">
    <property type="entry name" value="Sig_transdc_His_kin-like_C"/>
</dbReference>
<dbReference type="AlphaFoldDB" id="A0A152A2G1"/>
<evidence type="ECO:0000256" key="2">
    <source>
        <dbReference type="ARBA" id="ARBA00023012"/>
    </source>
</evidence>
<proteinExistence type="predicted"/>
<dbReference type="PANTHER" id="PTHR45339:SF1">
    <property type="entry name" value="HYBRID SIGNAL TRANSDUCTION HISTIDINE KINASE J"/>
    <property type="match status" value="1"/>
</dbReference>
<dbReference type="SUPFAM" id="SSF55785">
    <property type="entry name" value="PYP-like sensor domain (PAS domain)"/>
    <property type="match status" value="1"/>
</dbReference>
<dbReference type="SMART" id="SM00448">
    <property type="entry name" value="REC"/>
    <property type="match status" value="1"/>
</dbReference>
<dbReference type="Pfam" id="PF00512">
    <property type="entry name" value="HisKA"/>
    <property type="match status" value="1"/>
</dbReference>
<dbReference type="FunCoup" id="A0A152A2G1">
    <property type="interactions" value="738"/>
</dbReference>
<dbReference type="InterPro" id="IPR003594">
    <property type="entry name" value="HATPase_dom"/>
</dbReference>
<dbReference type="Pfam" id="PF00072">
    <property type="entry name" value="Response_reg"/>
    <property type="match status" value="1"/>
</dbReference>
<dbReference type="CDD" id="cd00082">
    <property type="entry name" value="HisKA"/>
    <property type="match status" value="1"/>
</dbReference>
<dbReference type="SMART" id="SM00387">
    <property type="entry name" value="HATPase_c"/>
    <property type="match status" value="1"/>
</dbReference>
<dbReference type="PRINTS" id="PR00344">
    <property type="entry name" value="BCTRLSENSOR"/>
</dbReference>
<dbReference type="EMBL" id="LODT01000015">
    <property type="protein sequence ID" value="KYR00400.1"/>
    <property type="molecule type" value="Genomic_DNA"/>
</dbReference>
<keyword evidence="1 4" id="KW-0597">Phosphoprotein</keyword>
<evidence type="ECO:0000259" key="6">
    <source>
        <dbReference type="PROSITE" id="PS50110"/>
    </source>
</evidence>
<dbReference type="Pfam" id="PF02518">
    <property type="entry name" value="HATPase_c"/>
    <property type="match status" value="1"/>
</dbReference>
<feature type="domain" description="Response regulatory" evidence="6">
    <location>
        <begin position="891"/>
        <end position="1006"/>
    </location>
</feature>
<keyword evidence="8" id="KW-1185">Reference proteome</keyword>
<sequence length="1050" mass="118921">MNSIFQSENLINSIPSPVMMVLIENLNKKDIIRSVISNHSIETLLSCNSNEILNSISNINNNNEINNNGQYFLLNQFSPSNSRSSKEKEIGDNLSESILSSFKSKLIVKRKIQIFNQKLNQQFSSLITISPFNDGCICLFGSIKNVDQFIGESLENQEDYYLLISEYEKLAALLNHSPVVIWKANCNGNLLNFRRLDGQKVDNRTCEGSSMDQYMEWVYNKKEFEKEFNFKTLISNENTKSFELNYWHYTEDGGVLPYCMNGSCIQNSKKEIIGWIGYSYHLFMNEGAALGIKENINLNSMFERFKELYSKPQSERVKLGFPEDENKSQSSFKHFIEFKKHLISSEEKLVFYQCRNTYNILFKLSLLGVMFSTLKGQILDANDALLSMIGYTRQDLENGKIDWMLLTPPEFFEISARALQELKAKRWCQPIEKAYFHKNGKKIPILVTCAMIDGSVEQCITFVFDLSRFRKAEAAAIEANKLKSQFITNISHEIRTPCHHILGLTQLMIDQQRNPLAIVESPHIESIESIKKSTDNLLTIINDILDFSKLESGKFTLDISSFELLPMIEEIFESVSETANSKQLDVILLMGTSESPVPPVIFGDRGNLKKILSNLVGNAVKFTESGYVLLQVSTEYESGDQIALKFQIKDTGIGIPEDKLQEIFTPFRQIDGSISRRYGGTGLGLSFCKELIDLMGGSFSIDTNNDVGSSSKGTTFNVHLKVSIASPSYLPTSVPAANQFFYPEFRPSHIQKRVLVIESNPLIISSIRNILQSMKFECIETYTVSSTIEYLSQNRDQPIDTILISDQSSEIHSLFQVVNQEKIIIFGSVFNHQWHSHQKVFSFVTKPITYSKLISPILKSTKSQAPSLISSTESNRSSQDDGKIIEMDDKYILVGEDNEVNIKIITRQLEKLGYHCIIGSNGLKTLELVKSGINISLILMDCQMPEMDGFQCSKIIRSLEPEGQRIPIIALSANDANEESLSSGMDDYLSKPLKMDQLKKALEKWNNNSITYQFGSLKESSIYCSYLSNIKNQSIQMQIESTKTLSSSSE</sequence>
<evidence type="ECO:0000259" key="5">
    <source>
        <dbReference type="PROSITE" id="PS50109"/>
    </source>
</evidence>
<evidence type="ECO:0000256" key="4">
    <source>
        <dbReference type="PROSITE-ProRule" id="PRU00169"/>
    </source>
</evidence>
<evidence type="ECO:0000256" key="1">
    <source>
        <dbReference type="ARBA" id="ARBA00022553"/>
    </source>
</evidence>
<dbReference type="SMART" id="SM00091">
    <property type="entry name" value="PAS"/>
    <property type="match status" value="1"/>
</dbReference>
<gene>
    <name evidence="7" type="ORF">DLAC_03151</name>
</gene>
<feature type="domain" description="Histidine kinase" evidence="5">
    <location>
        <begin position="489"/>
        <end position="724"/>
    </location>
</feature>
<comment type="caution">
    <text evidence="7">The sequence shown here is derived from an EMBL/GenBank/DDBJ whole genome shotgun (WGS) entry which is preliminary data.</text>
</comment>
<dbReference type="InParanoid" id="A0A152A2G1"/>
<dbReference type="Gene3D" id="3.30.565.10">
    <property type="entry name" value="Histidine kinase-like ATPase, C-terminal domain"/>
    <property type="match status" value="1"/>
</dbReference>
<dbReference type="SUPFAM" id="SSF55874">
    <property type="entry name" value="ATPase domain of HSP90 chaperone/DNA topoisomerase II/histidine kinase"/>
    <property type="match status" value="1"/>
</dbReference>